<evidence type="ECO:0000256" key="2">
    <source>
        <dbReference type="ARBA" id="ARBA00022605"/>
    </source>
</evidence>
<dbReference type="InterPro" id="IPR001094">
    <property type="entry name" value="Flavdoxin-like"/>
</dbReference>
<feature type="binding site" evidence="12">
    <location>
        <begin position="441"/>
        <end position="444"/>
    </location>
    <ligand>
        <name>FAD</name>
        <dbReference type="ChEBI" id="CHEBI:57692"/>
    </ligand>
</feature>
<keyword evidence="5 11" id="KW-0274">FAD</keyword>
<keyword evidence="9 11" id="KW-0198">Cysteine biosynthesis</keyword>
<evidence type="ECO:0000256" key="5">
    <source>
        <dbReference type="ARBA" id="ARBA00022827"/>
    </source>
</evidence>
<dbReference type="InterPro" id="IPR003097">
    <property type="entry name" value="CysJ-like_FAD-binding"/>
</dbReference>
<dbReference type="GO" id="GO:0010181">
    <property type="term" value="F:FMN binding"/>
    <property type="evidence" value="ECO:0007669"/>
    <property type="project" value="InterPro"/>
</dbReference>
<dbReference type="Gene3D" id="3.40.50.360">
    <property type="match status" value="1"/>
</dbReference>
<keyword evidence="8 11" id="KW-0560">Oxidoreductase</keyword>
<evidence type="ECO:0000313" key="16">
    <source>
        <dbReference type="Proteomes" id="UP000254069"/>
    </source>
</evidence>
<dbReference type="GO" id="GO:0070814">
    <property type="term" value="P:hydrogen sulfide biosynthetic process"/>
    <property type="evidence" value="ECO:0007669"/>
    <property type="project" value="UniProtKB-UniPathway"/>
</dbReference>
<dbReference type="Gene3D" id="1.20.990.10">
    <property type="entry name" value="NADPH-cytochrome p450 Reductase, Chain A, domain 3"/>
    <property type="match status" value="1"/>
</dbReference>
<dbReference type="PROSITE" id="PS50902">
    <property type="entry name" value="FLAVODOXIN_LIKE"/>
    <property type="match status" value="1"/>
</dbReference>
<dbReference type="GO" id="GO:0005829">
    <property type="term" value="C:cytosol"/>
    <property type="evidence" value="ECO:0007669"/>
    <property type="project" value="TreeGrafter"/>
</dbReference>
<evidence type="ECO:0000313" key="15">
    <source>
        <dbReference type="EMBL" id="SUI52563.1"/>
    </source>
</evidence>
<evidence type="ECO:0000259" key="14">
    <source>
        <dbReference type="PROSITE" id="PS51384"/>
    </source>
</evidence>
<keyword evidence="4 11" id="KW-0288">FMN</keyword>
<evidence type="ECO:0000256" key="8">
    <source>
        <dbReference type="ARBA" id="ARBA00023002"/>
    </source>
</evidence>
<dbReference type="InterPro" id="IPR023173">
    <property type="entry name" value="NADPH_Cyt_P450_Rdtase_alpha"/>
</dbReference>
<reference evidence="15 16" key="1">
    <citation type="submission" date="2018-06" db="EMBL/GenBank/DDBJ databases">
        <authorList>
            <consortium name="Pathogen Informatics"/>
            <person name="Doyle S."/>
        </authorList>
    </citation>
    <scope>NUCLEOTIDE SEQUENCE [LARGE SCALE GENOMIC DNA]</scope>
    <source>
        <strain evidence="15 16">NCTC10738</strain>
    </source>
</reference>
<sequence>MAGLSLLTLLCHRAVSMLLKELSSLASPLSAPQVDKLKQLTAELSPLQLAWVSGYLAASAQGQEGAPPQSQSGQTLTILYGSQTGNGRGIAKALAAKAQSLGYGVNLASMGEYNVRNLKQETLLVAVVSTHGEGEAPDDAIELHKFLGSKRAPKLDKLQYAVLSLGDSSYEFFCQTGKDFDARLSALGAKPLLSRVDCDVDYQSQSDNWQTELLERVKPLLQAADGAATNVVSINAANAGINSNTGLEYDKQNPYSAEVIVSQKLTGRDSLKDIRHLEIDLGESAISYQAGDALGVYFHNDEALVAEILEALALEPDTRVQLGAESLELRDALIEHKELTQLYPGLVQFWAETVQSDELLTISQDKEQTRRFILSHQLVDLVKRYPLNGAKLDSAQALLDKLRPITPRLYSIASSQSEVESEVHLTVALVEEERDGQRRFGAASHFLARAEEGAQVRVYVEPNKHFRLPEDPQTPVIMIGPGTGVAPFRAFMQQRVAEGVAGDSWLFFGNPHFEQDFLYQTEWQQYLKSGALSRISLAFSRDQAEKVYVQHKIKQQAKELWLWLERGAHIYLCGDAERMAKDVHQALLEVAMEQGGLTSEAAEVFLDELRSAKRYQKDVY</sequence>
<keyword evidence="16" id="KW-1185">Reference proteome</keyword>
<dbReference type="Gene3D" id="2.40.30.10">
    <property type="entry name" value="Translation factors"/>
    <property type="match status" value="1"/>
</dbReference>
<keyword evidence="7 11" id="KW-0249">Electron transport</keyword>
<feature type="binding site" evidence="12">
    <location>
        <begin position="129"/>
        <end position="132"/>
    </location>
    <ligand>
        <name>FMN</name>
        <dbReference type="ChEBI" id="CHEBI:58210"/>
    </ligand>
</feature>
<evidence type="ECO:0000256" key="9">
    <source>
        <dbReference type="ARBA" id="ARBA00023192"/>
    </source>
</evidence>
<comment type="catalytic activity">
    <reaction evidence="10 11">
        <text>hydrogen sulfide + 3 NADP(+) + 3 H2O = sulfite + 3 NADPH + 4 H(+)</text>
        <dbReference type="Rhea" id="RHEA:13801"/>
        <dbReference type="ChEBI" id="CHEBI:15377"/>
        <dbReference type="ChEBI" id="CHEBI:15378"/>
        <dbReference type="ChEBI" id="CHEBI:17359"/>
        <dbReference type="ChEBI" id="CHEBI:29919"/>
        <dbReference type="ChEBI" id="CHEBI:57783"/>
        <dbReference type="ChEBI" id="CHEBI:58349"/>
        <dbReference type="EC" id="1.8.1.2"/>
    </reaction>
</comment>
<feature type="binding site" evidence="12">
    <location>
        <position position="620"/>
    </location>
    <ligand>
        <name>FAD</name>
        <dbReference type="ChEBI" id="CHEBI:57692"/>
    </ligand>
</feature>
<keyword evidence="3 11" id="KW-0285">Flavoprotein</keyword>
<accession>A0A379YZ52</accession>
<proteinExistence type="predicted"/>
<comment type="cofactor">
    <cofactor evidence="11 12">
        <name>FMN</name>
        <dbReference type="ChEBI" id="CHEBI:58210"/>
    </cofactor>
    <text evidence="11 12">Binds 1 FMN per subunit.</text>
</comment>
<dbReference type="PANTHER" id="PTHR19384">
    <property type="entry name" value="NITRIC OXIDE SYNTHASE-RELATED"/>
    <property type="match status" value="1"/>
</dbReference>
<dbReference type="InterPro" id="IPR039261">
    <property type="entry name" value="FNR_nucleotide-bd"/>
</dbReference>
<evidence type="ECO:0000256" key="3">
    <source>
        <dbReference type="ARBA" id="ARBA00022630"/>
    </source>
</evidence>
<dbReference type="PRINTS" id="PR00369">
    <property type="entry name" value="FLAVODOXIN"/>
</dbReference>
<dbReference type="CDD" id="cd06199">
    <property type="entry name" value="SiR"/>
    <property type="match status" value="1"/>
</dbReference>
<dbReference type="Pfam" id="PF00258">
    <property type="entry name" value="Flavodoxin_1"/>
    <property type="match status" value="1"/>
</dbReference>
<dbReference type="InterPro" id="IPR001709">
    <property type="entry name" value="Flavoprot_Pyr_Nucl_cyt_Rdtase"/>
</dbReference>
<evidence type="ECO:0000256" key="1">
    <source>
        <dbReference type="ARBA" id="ARBA00022448"/>
    </source>
</evidence>
<evidence type="ECO:0000259" key="13">
    <source>
        <dbReference type="PROSITE" id="PS50902"/>
    </source>
</evidence>
<gene>
    <name evidence="15" type="primary">cysJ</name>
    <name evidence="15" type="ORF">NCTC10738_00720</name>
</gene>
<dbReference type="SUPFAM" id="SSF52218">
    <property type="entry name" value="Flavoproteins"/>
    <property type="match status" value="1"/>
</dbReference>
<evidence type="ECO:0000256" key="10">
    <source>
        <dbReference type="ARBA" id="ARBA00052219"/>
    </source>
</evidence>
<evidence type="ECO:0000256" key="7">
    <source>
        <dbReference type="ARBA" id="ARBA00022982"/>
    </source>
</evidence>
<dbReference type="InterPro" id="IPR029039">
    <property type="entry name" value="Flavoprotein-like_sf"/>
</dbReference>
<comment type="function">
    <text evidence="11">Component of the sulfite reductase complex that catalyzes the 6-electron reduction of sulfite to sulfide. This is one of several activities required for the biosynthesis of L-cysteine from sulfate. The flavoprotein component catalyzes the electron flow from NADPH -&gt; FAD -&gt; FMN to the hemoprotein component.</text>
</comment>
<keyword evidence="6 11" id="KW-0521">NADP</keyword>
<feature type="binding site" evidence="12">
    <location>
        <begin position="82"/>
        <end position="87"/>
    </location>
    <ligand>
        <name>FMN</name>
        <dbReference type="ChEBI" id="CHEBI:58210"/>
    </ligand>
</feature>
<feature type="binding site" evidence="12">
    <location>
        <begin position="408"/>
        <end position="411"/>
    </location>
    <ligand>
        <name>FAD</name>
        <dbReference type="ChEBI" id="CHEBI:57692"/>
    </ligand>
</feature>
<organism evidence="15 16">
    <name type="scientific">Shewanella algae</name>
    <dbReference type="NCBI Taxonomy" id="38313"/>
    <lineage>
        <taxon>Bacteria</taxon>
        <taxon>Pseudomonadati</taxon>
        <taxon>Pseudomonadota</taxon>
        <taxon>Gammaproteobacteria</taxon>
        <taxon>Alteromonadales</taxon>
        <taxon>Shewanellaceae</taxon>
        <taxon>Shewanella</taxon>
    </lineage>
</organism>
<dbReference type="GO" id="GO:0050660">
    <property type="term" value="F:flavin adenine dinucleotide binding"/>
    <property type="evidence" value="ECO:0007669"/>
    <property type="project" value="InterPro"/>
</dbReference>
<protein>
    <recommendedName>
        <fullName evidence="11">Sulfite reductase [NADPH] flavoprotein alpha-component</fullName>
        <shortName evidence="11">SiR-FP</shortName>
        <ecNumber evidence="11">1.8.1.2</ecNumber>
    </recommendedName>
</protein>
<dbReference type="PIRSF" id="PIRSF000207">
    <property type="entry name" value="SiR-FP_CysJ"/>
    <property type="match status" value="1"/>
</dbReference>
<comment type="subunit">
    <text evidence="11">Alpha(8)-beta(8). The alpha component is a flavoprotein, the beta component is a hemoprotein.</text>
</comment>
<dbReference type="Proteomes" id="UP000254069">
    <property type="component" value="Unassembled WGS sequence"/>
</dbReference>
<dbReference type="SUPFAM" id="SSF52343">
    <property type="entry name" value="Ferredoxin reductase-like, C-terminal NADP-linked domain"/>
    <property type="match status" value="1"/>
</dbReference>
<dbReference type="Pfam" id="PF00667">
    <property type="entry name" value="FAD_binding_1"/>
    <property type="match status" value="1"/>
</dbReference>
<feature type="domain" description="Flavodoxin-like" evidence="13">
    <location>
        <begin position="76"/>
        <end position="214"/>
    </location>
</feature>
<dbReference type="EMBL" id="UGYO01000001">
    <property type="protein sequence ID" value="SUI52563.1"/>
    <property type="molecule type" value="Genomic_DNA"/>
</dbReference>
<dbReference type="SUPFAM" id="SSF63380">
    <property type="entry name" value="Riboflavin synthase domain-like"/>
    <property type="match status" value="1"/>
</dbReference>
<evidence type="ECO:0000256" key="6">
    <source>
        <dbReference type="ARBA" id="ARBA00022857"/>
    </source>
</evidence>
<dbReference type="AlphaFoldDB" id="A0A379YZ52"/>
<dbReference type="PRINTS" id="PR00371">
    <property type="entry name" value="FPNCR"/>
</dbReference>
<evidence type="ECO:0000256" key="12">
    <source>
        <dbReference type="PIRSR" id="PIRSR000207-1"/>
    </source>
</evidence>
<feature type="binding site" evidence="12">
    <location>
        <begin position="165"/>
        <end position="174"/>
    </location>
    <ligand>
        <name>FMN</name>
        <dbReference type="ChEBI" id="CHEBI:58210"/>
    </ligand>
</feature>
<feature type="binding site" evidence="12">
    <location>
        <begin position="546"/>
        <end position="550"/>
    </location>
    <ligand>
        <name>NADP(+)</name>
        <dbReference type="ChEBI" id="CHEBI:58349"/>
    </ligand>
</feature>
<keyword evidence="2 11" id="KW-0028">Amino-acid biosynthesis</keyword>
<dbReference type="Gene3D" id="3.40.50.80">
    <property type="entry name" value="Nucleotide-binding domain of ferredoxin-NADP reductase (FNR) module"/>
    <property type="match status" value="1"/>
</dbReference>
<dbReference type="Pfam" id="PF00175">
    <property type="entry name" value="NAD_binding_1"/>
    <property type="match status" value="1"/>
</dbReference>
<dbReference type="GO" id="GO:0019344">
    <property type="term" value="P:cysteine biosynthetic process"/>
    <property type="evidence" value="ECO:0007669"/>
    <property type="project" value="UniProtKB-KW"/>
</dbReference>
<keyword evidence="1 11" id="KW-0813">Transport</keyword>
<dbReference type="UniPathway" id="UPA00140">
    <property type="reaction ID" value="UER00207"/>
</dbReference>
<feature type="binding site" evidence="12">
    <location>
        <position position="340"/>
    </location>
    <ligand>
        <name>FAD</name>
        <dbReference type="ChEBI" id="CHEBI:57692"/>
    </ligand>
</feature>
<feature type="binding site" evidence="12">
    <location>
        <begin position="540"/>
        <end position="541"/>
    </location>
    <ligand>
        <name>NADP(+)</name>
        <dbReference type="ChEBI" id="CHEBI:58349"/>
    </ligand>
</feature>
<dbReference type="InterPro" id="IPR008254">
    <property type="entry name" value="Flavodoxin/NO_synth"/>
</dbReference>
<dbReference type="InterPro" id="IPR017927">
    <property type="entry name" value="FAD-bd_FR_type"/>
</dbReference>
<dbReference type="GO" id="GO:0004783">
    <property type="term" value="F:sulfite reductase (NADPH) activity"/>
    <property type="evidence" value="ECO:0007669"/>
    <property type="project" value="UniProtKB-EC"/>
</dbReference>
<feature type="binding site" evidence="12">
    <location>
        <begin position="426"/>
        <end position="428"/>
    </location>
    <ligand>
        <name>FAD</name>
        <dbReference type="ChEBI" id="CHEBI:57692"/>
    </ligand>
</feature>
<dbReference type="PROSITE" id="PS51384">
    <property type="entry name" value="FAD_FR"/>
    <property type="match status" value="1"/>
</dbReference>
<dbReference type="InterPro" id="IPR010199">
    <property type="entry name" value="CysJ"/>
</dbReference>
<feature type="binding site" evidence="12">
    <location>
        <position position="582"/>
    </location>
    <ligand>
        <name>NADP(+)</name>
        <dbReference type="ChEBI" id="CHEBI:58349"/>
    </ligand>
</feature>
<evidence type="ECO:0000256" key="4">
    <source>
        <dbReference type="ARBA" id="ARBA00022643"/>
    </source>
</evidence>
<dbReference type="EC" id="1.8.1.2" evidence="11"/>
<dbReference type="InterPro" id="IPR001433">
    <property type="entry name" value="OxRdtase_FAD/NAD-bd"/>
</dbReference>
<dbReference type="FunFam" id="3.40.50.80:FF:000001">
    <property type="entry name" value="NADPH--cytochrome P450 reductase 1"/>
    <property type="match status" value="1"/>
</dbReference>
<comment type="pathway">
    <text evidence="11">Sulfur metabolism; hydrogen sulfide biosynthesis; hydrogen sulfide from sulfite (NADPH route): step 1/1.</text>
</comment>
<dbReference type="NCBIfam" id="TIGR01931">
    <property type="entry name" value="cysJ"/>
    <property type="match status" value="1"/>
</dbReference>
<feature type="domain" description="FAD-binding FR-type" evidence="14">
    <location>
        <begin position="252"/>
        <end position="469"/>
    </location>
</feature>
<comment type="cofactor">
    <cofactor evidence="11 12">
        <name>FAD</name>
        <dbReference type="ChEBI" id="CHEBI:57692"/>
    </cofactor>
    <text evidence="11 12">Binds 1 FAD per subunit.</text>
</comment>
<dbReference type="PANTHER" id="PTHR19384:SF128">
    <property type="entry name" value="NADPH OXIDOREDUCTASE A"/>
    <property type="match status" value="1"/>
</dbReference>
<evidence type="ECO:0000256" key="11">
    <source>
        <dbReference type="PIRNR" id="PIRNR000207"/>
    </source>
</evidence>
<dbReference type="InterPro" id="IPR017938">
    <property type="entry name" value="Riboflavin_synthase-like_b-brl"/>
</dbReference>
<name>A0A379YZ52_9GAMM</name>